<gene>
    <name evidence="1" type="ORF">NITLEN_40261</name>
</gene>
<dbReference type="InParanoid" id="A0A330LFI5"/>
<dbReference type="EMBL" id="OUNR01000017">
    <property type="protein sequence ID" value="SPP65788.1"/>
    <property type="molecule type" value="Genomic_DNA"/>
</dbReference>
<accession>A0A330LFI5</accession>
<organism evidence="1 2">
    <name type="scientific">Nitrospira lenta</name>
    <dbReference type="NCBI Taxonomy" id="1436998"/>
    <lineage>
        <taxon>Bacteria</taxon>
        <taxon>Pseudomonadati</taxon>
        <taxon>Nitrospirota</taxon>
        <taxon>Nitrospiria</taxon>
        <taxon>Nitrospirales</taxon>
        <taxon>Nitrospiraceae</taxon>
        <taxon>Nitrospira</taxon>
    </lineage>
</organism>
<evidence type="ECO:0000313" key="2">
    <source>
        <dbReference type="Proteomes" id="UP000248168"/>
    </source>
</evidence>
<dbReference type="OrthoDB" id="9812653at2"/>
<dbReference type="Proteomes" id="UP000248168">
    <property type="component" value="Unassembled WGS sequence"/>
</dbReference>
<dbReference type="AlphaFoldDB" id="A0A330LFI5"/>
<keyword evidence="2" id="KW-1185">Reference proteome</keyword>
<name>A0A330LFI5_9BACT</name>
<dbReference type="RefSeq" id="WP_146216181.1">
    <property type="nucleotide sequence ID" value="NZ_OUNR01000017.1"/>
</dbReference>
<evidence type="ECO:0000313" key="1">
    <source>
        <dbReference type="EMBL" id="SPP65788.1"/>
    </source>
</evidence>
<reference evidence="2" key="1">
    <citation type="submission" date="2018-04" db="EMBL/GenBank/DDBJ databases">
        <authorList>
            <person name="Lucker S."/>
            <person name="Sakoula D."/>
        </authorList>
    </citation>
    <scope>NUCLEOTIDE SEQUENCE [LARGE SCALE GENOMIC DNA]</scope>
</reference>
<protein>
    <submittedName>
        <fullName evidence="1">Uncharacterized protein</fullName>
    </submittedName>
</protein>
<sequence>MKCTRCEGLMVVDNLVDLEESCVPMWMRGMRCVSCGNIVDPVILRHRMIQKSGAMKLLKPGVLLPEFAGQLKATA</sequence>
<proteinExistence type="predicted"/>